<evidence type="ECO:0000313" key="3">
    <source>
        <dbReference type="Proteomes" id="UP000830671"/>
    </source>
</evidence>
<dbReference type="AlphaFoldDB" id="A0A9Q8WJK0"/>
<dbReference type="RefSeq" id="XP_049147630.1">
    <property type="nucleotide sequence ID" value="XM_049290485.1"/>
</dbReference>
<evidence type="ECO:0000256" key="1">
    <source>
        <dbReference type="SAM" id="MobiDB-lite"/>
    </source>
</evidence>
<organism evidence="2 3">
    <name type="scientific">Colletotrichum lupini</name>
    <dbReference type="NCBI Taxonomy" id="145971"/>
    <lineage>
        <taxon>Eukaryota</taxon>
        <taxon>Fungi</taxon>
        <taxon>Dikarya</taxon>
        <taxon>Ascomycota</taxon>
        <taxon>Pezizomycotina</taxon>
        <taxon>Sordariomycetes</taxon>
        <taxon>Hypocreomycetidae</taxon>
        <taxon>Glomerellales</taxon>
        <taxon>Glomerellaceae</taxon>
        <taxon>Colletotrichum</taxon>
        <taxon>Colletotrichum acutatum species complex</taxon>
    </lineage>
</organism>
<dbReference type="GeneID" id="73345495"/>
<protein>
    <submittedName>
        <fullName evidence="2">Uncharacterized protein</fullName>
    </submittedName>
</protein>
<keyword evidence="3" id="KW-1185">Reference proteome</keyword>
<sequence length="107" mass="12465">MNFPYNDMNFVKRSHFSLNSNQLSIFQCAWHRCARHQRLIMSAVTWLIQSTRAGKANAFWSCLSFVKLRSAFHRRHIKPIHPPSISTPNPPPSLRPPTLDKPNFHTK</sequence>
<feature type="region of interest" description="Disordered" evidence="1">
    <location>
        <begin position="79"/>
        <end position="107"/>
    </location>
</feature>
<gene>
    <name evidence="2" type="ORF">CLUP02_11517</name>
</gene>
<dbReference type="Proteomes" id="UP000830671">
    <property type="component" value="Chromosome 6"/>
</dbReference>
<dbReference type="EMBL" id="CP019478">
    <property type="protein sequence ID" value="UQC86018.1"/>
    <property type="molecule type" value="Genomic_DNA"/>
</dbReference>
<dbReference type="KEGG" id="clup:CLUP02_11517"/>
<name>A0A9Q8WJK0_9PEZI</name>
<proteinExistence type="predicted"/>
<reference evidence="2" key="1">
    <citation type="journal article" date="2021" name="Mol. Plant Microbe Interact.">
        <title>Complete Genome Sequence of the Plant-Pathogenic Fungus Colletotrichum lupini.</title>
        <authorList>
            <person name="Baroncelli R."/>
            <person name="Pensec F."/>
            <person name="Da Lio D."/>
            <person name="Boufleur T."/>
            <person name="Vicente I."/>
            <person name="Sarrocco S."/>
            <person name="Picot A."/>
            <person name="Baraldi E."/>
            <person name="Sukno S."/>
            <person name="Thon M."/>
            <person name="Le Floch G."/>
        </authorList>
    </citation>
    <scope>NUCLEOTIDE SEQUENCE</scope>
    <source>
        <strain evidence="2">IMI 504893</strain>
    </source>
</reference>
<accession>A0A9Q8WJK0</accession>
<evidence type="ECO:0000313" key="2">
    <source>
        <dbReference type="EMBL" id="UQC86018.1"/>
    </source>
</evidence>